<dbReference type="EMBL" id="BAAAYX010000009">
    <property type="protein sequence ID" value="GAA3705250.1"/>
    <property type="molecule type" value="Genomic_DNA"/>
</dbReference>
<feature type="binding site" evidence="7">
    <location>
        <position position="215"/>
    </location>
    <ligand>
        <name>substrate</name>
    </ligand>
</feature>
<evidence type="ECO:0000313" key="10">
    <source>
        <dbReference type="EMBL" id="GAA3705250.1"/>
    </source>
</evidence>
<comment type="caution">
    <text evidence="7">Lacks conserved residue(s) required for the propagation of feature annotation.</text>
</comment>
<evidence type="ECO:0000256" key="6">
    <source>
        <dbReference type="ARBA" id="ARBA00023277"/>
    </source>
</evidence>
<keyword evidence="4 7" id="KW-0521">NADP</keyword>
<dbReference type="InterPro" id="IPR001282">
    <property type="entry name" value="G6P_DH"/>
</dbReference>
<keyword evidence="3 7" id="KW-0313">Glucose metabolism</keyword>
<comment type="caution">
    <text evidence="10">The sequence shown here is derived from an EMBL/GenBank/DDBJ whole genome shotgun (WGS) entry which is preliminary data.</text>
</comment>
<name>A0ABP7DIT3_9ACTN</name>
<accession>A0ABP7DIT3</accession>
<dbReference type="InterPro" id="IPR022675">
    <property type="entry name" value="G6P_DH_C"/>
</dbReference>
<dbReference type="RefSeq" id="WP_344812540.1">
    <property type="nucleotide sequence ID" value="NZ_BAAAYX010000009.1"/>
</dbReference>
<dbReference type="InterPro" id="IPR036291">
    <property type="entry name" value="NAD(P)-bd_dom_sf"/>
</dbReference>
<dbReference type="Gene3D" id="3.30.360.10">
    <property type="entry name" value="Dihydrodipicolinate Reductase, domain 2"/>
    <property type="match status" value="1"/>
</dbReference>
<dbReference type="PIRSF" id="PIRSF000110">
    <property type="entry name" value="G6PD"/>
    <property type="match status" value="1"/>
</dbReference>
<dbReference type="SUPFAM" id="SSF55347">
    <property type="entry name" value="Glyceraldehyde-3-phosphate dehydrogenase-like, C-terminal domain"/>
    <property type="match status" value="1"/>
</dbReference>
<keyword evidence="11" id="KW-1185">Reference proteome</keyword>
<dbReference type="PANTHER" id="PTHR23429">
    <property type="entry name" value="GLUCOSE-6-PHOSPHATE 1-DEHYDROGENASE G6PD"/>
    <property type="match status" value="1"/>
</dbReference>
<evidence type="ECO:0000256" key="5">
    <source>
        <dbReference type="ARBA" id="ARBA00023002"/>
    </source>
</evidence>
<comment type="catalytic activity">
    <reaction evidence="7">
        <text>D-glucose 6-phosphate + NADP(+) = 6-phospho-D-glucono-1,5-lactone + NADPH + H(+)</text>
        <dbReference type="Rhea" id="RHEA:15841"/>
        <dbReference type="ChEBI" id="CHEBI:15378"/>
        <dbReference type="ChEBI" id="CHEBI:57783"/>
        <dbReference type="ChEBI" id="CHEBI:57955"/>
        <dbReference type="ChEBI" id="CHEBI:58349"/>
        <dbReference type="ChEBI" id="CHEBI:61548"/>
        <dbReference type="EC" id="1.1.1.49"/>
    </reaction>
</comment>
<sequence length="466" mass="51129">MSDLPATVFVLYGATGDLAKRMVLPAFFDLYARGLLPRRWKLVGNGRGDVAHEDFRGHVHDVLTEFGTVPTDEQWAGFAPDLLFAGGGFRAEDGGQLPDLIEQTRAELGADAQLIHYLAVPPSAFAPTTEALREHDLAKGTKVVFEKPYGTSLESLHELDALVHTVFDEEQVFRIDHFLGKEATQNVHMLRFANTMVSRVWDRSSIEEVQIDVPETLDIADRAAFYDATGASLDMLVTHLFQVAAEVAMEPPTSFAPEDMQLARESVISAFRPLDPADVVLGQFDGYRQTEGIADDSSTDTYVAAKLWVDTDRWRDVPFVLRTGKRLQGGAQRLSLLFRTPEGPLHSAGKVPEVLAFDLEGSGRILMELTVKAPGPDFVPSEVDHVLRLDQVADGSMAPYTSLIYDVLRGDRSLFTSSIGLAAAFTAFAPLLGPERPDVVSYPEGSWGPAAADRLTGRFGWLLARE</sequence>
<feature type="binding site" evidence="7">
    <location>
        <position position="234"/>
    </location>
    <ligand>
        <name>substrate</name>
    </ligand>
</feature>
<evidence type="ECO:0000313" key="11">
    <source>
        <dbReference type="Proteomes" id="UP001500051"/>
    </source>
</evidence>
<evidence type="ECO:0000256" key="3">
    <source>
        <dbReference type="ARBA" id="ARBA00022526"/>
    </source>
</evidence>
<dbReference type="HAMAP" id="MF_00966">
    <property type="entry name" value="G6PD"/>
    <property type="match status" value="1"/>
</dbReference>
<feature type="binding site" evidence="7">
    <location>
        <begin position="13"/>
        <end position="20"/>
    </location>
    <ligand>
        <name>NADP(+)</name>
        <dbReference type="ChEBI" id="CHEBI:58349"/>
    </ligand>
</feature>
<feature type="binding site" evidence="7">
    <location>
        <position position="181"/>
    </location>
    <ligand>
        <name>substrate</name>
    </ligand>
</feature>
<dbReference type="Gene3D" id="3.40.50.720">
    <property type="entry name" value="NAD(P)-binding Rossmann-like Domain"/>
    <property type="match status" value="1"/>
</dbReference>
<dbReference type="Pfam" id="PF02781">
    <property type="entry name" value="G6PD_C"/>
    <property type="match status" value="1"/>
</dbReference>
<dbReference type="SUPFAM" id="SSF51735">
    <property type="entry name" value="NAD(P)-binding Rossmann-fold domains"/>
    <property type="match status" value="1"/>
</dbReference>
<dbReference type="Proteomes" id="UP001500051">
    <property type="component" value="Unassembled WGS sequence"/>
</dbReference>
<keyword evidence="5 7" id="KW-0560">Oxidoreductase</keyword>
<comment type="function">
    <text evidence="7">Catalyzes the oxidation of glucose 6-phosphate to 6-phosphogluconolactone.</text>
</comment>
<comment type="similarity">
    <text evidence="2 7">Belongs to the glucose-6-phosphate dehydrogenase family.</text>
</comment>
<feature type="binding site" evidence="7">
    <location>
        <position position="325"/>
    </location>
    <ligand>
        <name>substrate</name>
    </ligand>
</feature>
<dbReference type="PRINTS" id="PR00079">
    <property type="entry name" value="G6PDHDRGNASE"/>
</dbReference>
<evidence type="ECO:0000259" key="9">
    <source>
        <dbReference type="Pfam" id="PF02781"/>
    </source>
</evidence>
<dbReference type="PROSITE" id="PS00069">
    <property type="entry name" value="G6P_DEHYDROGENASE"/>
    <property type="match status" value="1"/>
</dbReference>
<feature type="active site" description="Proton acceptor" evidence="7">
    <location>
        <position position="239"/>
    </location>
</feature>
<comment type="pathway">
    <text evidence="1 7">Carbohydrate degradation; pentose phosphate pathway; D-ribulose 5-phosphate from D-glucose 6-phosphate (oxidative stage): step 1/3.</text>
</comment>
<dbReference type="PANTHER" id="PTHR23429:SF0">
    <property type="entry name" value="GLUCOSE-6-PHOSPHATE 1-DEHYDROGENASE"/>
    <property type="match status" value="1"/>
</dbReference>
<protein>
    <recommendedName>
        <fullName evidence="7">Glucose-6-phosphate 1-dehydrogenase</fullName>
        <shortName evidence="7">G6PD</shortName>
        <ecNumber evidence="7">1.1.1.49</ecNumber>
    </recommendedName>
</protein>
<evidence type="ECO:0000256" key="4">
    <source>
        <dbReference type="ARBA" id="ARBA00022857"/>
    </source>
</evidence>
<organism evidence="10 11">
    <name type="scientific">Microlunatus aurantiacus</name>
    <dbReference type="NCBI Taxonomy" id="446786"/>
    <lineage>
        <taxon>Bacteria</taxon>
        <taxon>Bacillati</taxon>
        <taxon>Actinomycetota</taxon>
        <taxon>Actinomycetes</taxon>
        <taxon>Propionibacteriales</taxon>
        <taxon>Propionibacteriaceae</taxon>
        <taxon>Microlunatus</taxon>
    </lineage>
</organism>
<feature type="domain" description="Glucose-6-phosphate dehydrogenase NAD-binding" evidence="8">
    <location>
        <begin position="10"/>
        <end position="186"/>
    </location>
</feature>
<evidence type="ECO:0000256" key="7">
    <source>
        <dbReference type="HAMAP-Rule" id="MF_00966"/>
    </source>
</evidence>
<proteinExistence type="inferred from homology"/>
<dbReference type="InterPro" id="IPR022674">
    <property type="entry name" value="G6P_DH_NAD-bd"/>
</dbReference>
<feature type="binding site" evidence="7">
    <location>
        <position position="47"/>
    </location>
    <ligand>
        <name>NADP(+)</name>
        <dbReference type="ChEBI" id="CHEBI:58349"/>
    </ligand>
</feature>
<dbReference type="InterPro" id="IPR019796">
    <property type="entry name" value="G6P_DH_AS"/>
</dbReference>
<dbReference type="EC" id="1.1.1.49" evidence="7"/>
<feature type="binding site" evidence="7">
    <location>
        <position position="147"/>
    </location>
    <ligand>
        <name>NADP(+)</name>
        <dbReference type="ChEBI" id="CHEBI:58349"/>
    </ligand>
</feature>
<feature type="binding site" evidence="7">
    <location>
        <position position="177"/>
    </location>
    <ligand>
        <name>substrate</name>
    </ligand>
</feature>
<feature type="domain" description="Glucose-6-phosphate dehydrogenase C-terminal" evidence="9">
    <location>
        <begin position="189"/>
        <end position="458"/>
    </location>
</feature>
<evidence type="ECO:0000256" key="1">
    <source>
        <dbReference type="ARBA" id="ARBA00004937"/>
    </source>
</evidence>
<keyword evidence="6 7" id="KW-0119">Carbohydrate metabolism</keyword>
<reference evidence="11" key="1">
    <citation type="journal article" date="2019" name="Int. J. Syst. Evol. Microbiol.">
        <title>The Global Catalogue of Microorganisms (GCM) 10K type strain sequencing project: providing services to taxonomists for standard genome sequencing and annotation.</title>
        <authorList>
            <consortium name="The Broad Institute Genomics Platform"/>
            <consortium name="The Broad Institute Genome Sequencing Center for Infectious Disease"/>
            <person name="Wu L."/>
            <person name="Ma J."/>
        </authorList>
    </citation>
    <scope>NUCLEOTIDE SEQUENCE [LARGE SCALE GENOMIC DNA]</scope>
    <source>
        <strain evidence="11">JCM 16548</strain>
    </source>
</reference>
<evidence type="ECO:0000256" key="2">
    <source>
        <dbReference type="ARBA" id="ARBA00009975"/>
    </source>
</evidence>
<evidence type="ECO:0000259" key="8">
    <source>
        <dbReference type="Pfam" id="PF00479"/>
    </source>
</evidence>
<dbReference type="Pfam" id="PF00479">
    <property type="entry name" value="G6PD_N"/>
    <property type="match status" value="1"/>
</dbReference>
<gene>
    <name evidence="10" type="primary">zwf_3</name>
    <name evidence="7" type="synonym">zwf</name>
    <name evidence="10" type="ORF">GCM10022204_23390</name>
</gene>